<feature type="transmembrane region" description="Helical" evidence="5">
    <location>
        <begin position="458"/>
        <end position="479"/>
    </location>
</feature>
<dbReference type="EMBL" id="JBAWTH010000129">
    <property type="protein sequence ID" value="KAL2275644.1"/>
    <property type="molecule type" value="Genomic_DNA"/>
</dbReference>
<dbReference type="InterPro" id="IPR045863">
    <property type="entry name" value="CorA_TM1_TM2"/>
</dbReference>
<evidence type="ECO:0000256" key="3">
    <source>
        <dbReference type="ARBA" id="ARBA00022989"/>
    </source>
</evidence>
<evidence type="ECO:0000256" key="5">
    <source>
        <dbReference type="SAM" id="Phobius"/>
    </source>
</evidence>
<dbReference type="InterPro" id="IPR002523">
    <property type="entry name" value="MgTranspt_CorA/ZnTranspt_ZntB"/>
</dbReference>
<keyword evidence="2 5" id="KW-0812">Transmembrane</keyword>
<dbReference type="SUPFAM" id="SSF144083">
    <property type="entry name" value="Magnesium transport protein CorA, transmembrane region"/>
    <property type="match status" value="1"/>
</dbReference>
<proteinExistence type="predicted"/>
<protein>
    <submittedName>
        <fullName evidence="6">Uncharacterized protein</fullName>
    </submittedName>
</protein>
<comment type="caution">
    <text evidence="6">The sequence shown here is derived from an EMBL/GenBank/DDBJ whole genome shotgun (WGS) entry which is preliminary data.</text>
</comment>
<evidence type="ECO:0000256" key="4">
    <source>
        <dbReference type="ARBA" id="ARBA00023136"/>
    </source>
</evidence>
<evidence type="ECO:0000313" key="7">
    <source>
        <dbReference type="Proteomes" id="UP001600888"/>
    </source>
</evidence>
<accession>A0ABR4DZR4</accession>
<sequence>MEWIQQSSLLQPEDYGVLKFSHTSSVVFQGRKTHGDTITYSSKPLVSDEDWTRWLDKDLLSSSLSSECPDKLSELKTRGNDGENCQSRLTLLIGGRDVTAFECMAVSHMPVSKSIFPSVVSKFDIHGSIARTINRKLTASFSPMILQHTNDELPSILYNCRSSANWPGDLALSVTYSPGTNSTKGVLYGCSEKICKQVIDHLSSCDYGLYHPLTLPTLFAEIERRRHFDLVNPMVTELMQRARNIATAHPQPGYAETSQPAGVVQEPKDYMQLWFEISCLRNGLQSWRHEVEKMILHCDDLTRARFYTSKNSAESSESTPVNTTLSVDVFSGGDSTDTLIGEIEDLSISGRRIRHRLLEIQDEYDEKIRECGMIIDGMVLAAQLEWNNIGQRDTQTNLEISGSNLEIAKATREDGQQMRSIALLTMIFLPATFVASLFSMSFFEWNPENGQKMLSPYIWMYVVITVVLTGLTLVLWYFFGRPHSCGKAECDDIEGQAGSEKRSPTAT</sequence>
<comment type="subcellular location">
    <subcellularLocation>
        <location evidence="1">Membrane</location>
        <topology evidence="1">Multi-pass membrane protein</topology>
    </subcellularLocation>
</comment>
<gene>
    <name evidence="6" type="ORF">FJTKL_01703</name>
</gene>
<keyword evidence="4 5" id="KW-0472">Membrane</keyword>
<organism evidence="6 7">
    <name type="scientific">Diaporthe vaccinii</name>
    <dbReference type="NCBI Taxonomy" id="105482"/>
    <lineage>
        <taxon>Eukaryota</taxon>
        <taxon>Fungi</taxon>
        <taxon>Dikarya</taxon>
        <taxon>Ascomycota</taxon>
        <taxon>Pezizomycotina</taxon>
        <taxon>Sordariomycetes</taxon>
        <taxon>Sordariomycetidae</taxon>
        <taxon>Diaporthales</taxon>
        <taxon>Diaporthaceae</taxon>
        <taxon>Diaporthe</taxon>
        <taxon>Diaporthe eres species complex</taxon>
    </lineage>
</organism>
<dbReference type="Pfam" id="PF01544">
    <property type="entry name" value="CorA"/>
    <property type="match status" value="1"/>
</dbReference>
<dbReference type="Proteomes" id="UP001600888">
    <property type="component" value="Unassembled WGS sequence"/>
</dbReference>
<evidence type="ECO:0000313" key="6">
    <source>
        <dbReference type="EMBL" id="KAL2275644.1"/>
    </source>
</evidence>
<keyword evidence="7" id="KW-1185">Reference proteome</keyword>
<reference evidence="6 7" key="1">
    <citation type="submission" date="2024-03" db="EMBL/GenBank/DDBJ databases">
        <title>A high-quality draft genome sequence of Diaporthe vaccinii, a causative agent of upright dieback and viscid rot disease in cranberry plants.</title>
        <authorList>
            <person name="Sarrasin M."/>
            <person name="Lang B.F."/>
            <person name="Burger G."/>
        </authorList>
    </citation>
    <scope>NUCLEOTIDE SEQUENCE [LARGE SCALE GENOMIC DNA]</scope>
    <source>
        <strain evidence="6 7">IS7</strain>
    </source>
</reference>
<dbReference type="Gene3D" id="1.20.58.340">
    <property type="entry name" value="Magnesium transport protein CorA, transmembrane region"/>
    <property type="match status" value="1"/>
</dbReference>
<evidence type="ECO:0000256" key="2">
    <source>
        <dbReference type="ARBA" id="ARBA00022692"/>
    </source>
</evidence>
<feature type="transmembrane region" description="Helical" evidence="5">
    <location>
        <begin position="421"/>
        <end position="443"/>
    </location>
</feature>
<keyword evidence="3 5" id="KW-1133">Transmembrane helix</keyword>
<evidence type="ECO:0000256" key="1">
    <source>
        <dbReference type="ARBA" id="ARBA00004141"/>
    </source>
</evidence>
<name>A0ABR4DZR4_9PEZI</name>